<evidence type="ECO:0000256" key="2">
    <source>
        <dbReference type="ARBA" id="ARBA00022729"/>
    </source>
</evidence>
<feature type="signal peptide" evidence="7">
    <location>
        <begin position="1"/>
        <end position="18"/>
    </location>
</feature>
<dbReference type="InterPro" id="IPR009003">
    <property type="entry name" value="Peptidase_S1_PA"/>
</dbReference>
<accession>A0A6P4J8C8</accession>
<keyword evidence="3" id="KW-0378">Hydrolase</keyword>
<feature type="compositionally biased region" description="Polar residues" evidence="6">
    <location>
        <begin position="51"/>
        <end position="66"/>
    </location>
</feature>
<evidence type="ECO:0000256" key="6">
    <source>
        <dbReference type="SAM" id="MobiDB-lite"/>
    </source>
</evidence>
<protein>
    <submittedName>
        <fullName evidence="10">Seminase</fullName>
    </submittedName>
</protein>
<dbReference type="GO" id="GO:0004252">
    <property type="term" value="F:serine-type endopeptidase activity"/>
    <property type="evidence" value="ECO:0007669"/>
    <property type="project" value="InterPro"/>
</dbReference>
<dbReference type="GeneID" id="108080966"/>
<dbReference type="PANTHER" id="PTHR24276:SF94">
    <property type="entry name" value="AT20289P-RELATED"/>
    <property type="match status" value="1"/>
</dbReference>
<feature type="region of interest" description="Disordered" evidence="6">
    <location>
        <begin position="33"/>
        <end position="76"/>
    </location>
</feature>
<keyword evidence="9" id="KW-1185">Reference proteome</keyword>
<evidence type="ECO:0000256" key="1">
    <source>
        <dbReference type="ARBA" id="ARBA00022670"/>
    </source>
</evidence>
<dbReference type="Pfam" id="PF00089">
    <property type="entry name" value="Trypsin"/>
    <property type="match status" value="1"/>
</dbReference>
<organism evidence="9 10">
    <name type="scientific">Drosophila kikkawai</name>
    <name type="common">Fruit fly</name>
    <dbReference type="NCBI Taxonomy" id="30033"/>
    <lineage>
        <taxon>Eukaryota</taxon>
        <taxon>Metazoa</taxon>
        <taxon>Ecdysozoa</taxon>
        <taxon>Arthropoda</taxon>
        <taxon>Hexapoda</taxon>
        <taxon>Insecta</taxon>
        <taxon>Pterygota</taxon>
        <taxon>Neoptera</taxon>
        <taxon>Endopterygota</taxon>
        <taxon>Diptera</taxon>
        <taxon>Brachycera</taxon>
        <taxon>Muscomorpha</taxon>
        <taxon>Ephydroidea</taxon>
        <taxon>Drosophilidae</taxon>
        <taxon>Drosophila</taxon>
        <taxon>Sophophora</taxon>
    </lineage>
</organism>
<sequence>MGLLSLCIFQAILFAALGDKVGTHFHRYMLSDYKPQHNPKTQRDYHRHNPRNTIQEADGSHNLQRTQLKKGRSQGIEDSKANEPLVLLTKSRKTVMLHLLIVRIYQDNNYICTGTQISELLVVTAVPCFDSSSSELVDVKTFDGEVIPGRRMNKNETIAQSEDSQLAFVLLNKRPLSSVLRNDSVQLCNSRLQDNSKVVMPIWIRARNTIQSTNTRTVLFQACQKLMKDHQETLSPDSMICVKNNKFTSTCQRSIGNPIIYNKMICGVNLFGHNCPTVQGIILYSTIYDLNEIEMNGNKMIRKLDIEESVL</sequence>
<evidence type="ECO:0000256" key="3">
    <source>
        <dbReference type="ARBA" id="ARBA00022801"/>
    </source>
</evidence>
<gene>
    <name evidence="10" type="primary">LOC108080966</name>
</gene>
<dbReference type="GO" id="GO:0006508">
    <property type="term" value="P:proteolysis"/>
    <property type="evidence" value="ECO:0007669"/>
    <property type="project" value="UniProtKB-KW"/>
</dbReference>
<dbReference type="Proteomes" id="UP001652661">
    <property type="component" value="Chromosome 3R"/>
</dbReference>
<name>A0A6P4J8C8_DROKI</name>
<evidence type="ECO:0000256" key="7">
    <source>
        <dbReference type="SAM" id="SignalP"/>
    </source>
</evidence>
<feature type="domain" description="Peptidase S1" evidence="8">
    <location>
        <begin position="103"/>
        <end position="286"/>
    </location>
</feature>
<reference evidence="10" key="1">
    <citation type="submission" date="2025-08" db="UniProtKB">
        <authorList>
            <consortium name="RefSeq"/>
        </authorList>
    </citation>
    <scope>IDENTIFICATION</scope>
    <source>
        <strain evidence="10">14028-0561.14</strain>
        <tissue evidence="10">Whole fly</tissue>
    </source>
</reference>
<dbReference type="OrthoDB" id="7883244at2759"/>
<dbReference type="InterPro" id="IPR001254">
    <property type="entry name" value="Trypsin_dom"/>
</dbReference>
<keyword evidence="5" id="KW-1015">Disulfide bond</keyword>
<evidence type="ECO:0000256" key="5">
    <source>
        <dbReference type="ARBA" id="ARBA00023157"/>
    </source>
</evidence>
<evidence type="ECO:0000259" key="8">
    <source>
        <dbReference type="Pfam" id="PF00089"/>
    </source>
</evidence>
<dbReference type="AlphaFoldDB" id="A0A6P4J8C8"/>
<dbReference type="Gene3D" id="2.40.10.10">
    <property type="entry name" value="Trypsin-like serine proteases"/>
    <property type="match status" value="2"/>
</dbReference>
<keyword evidence="4" id="KW-0720">Serine protease</keyword>
<dbReference type="PANTHER" id="PTHR24276">
    <property type="entry name" value="POLYSERASE-RELATED"/>
    <property type="match status" value="1"/>
</dbReference>
<dbReference type="InterPro" id="IPR043504">
    <property type="entry name" value="Peptidase_S1_PA_chymotrypsin"/>
</dbReference>
<evidence type="ECO:0000313" key="9">
    <source>
        <dbReference type="Proteomes" id="UP001652661"/>
    </source>
</evidence>
<feature type="chain" id="PRO_5028145330" evidence="7">
    <location>
        <begin position="19"/>
        <end position="311"/>
    </location>
</feature>
<dbReference type="RefSeq" id="XP_017031369.1">
    <property type="nucleotide sequence ID" value="XM_017175880.3"/>
</dbReference>
<dbReference type="SUPFAM" id="SSF50494">
    <property type="entry name" value="Trypsin-like serine proteases"/>
    <property type="match status" value="1"/>
</dbReference>
<keyword evidence="1" id="KW-0645">Protease</keyword>
<evidence type="ECO:0000313" key="10">
    <source>
        <dbReference type="RefSeq" id="XP_017031369.1"/>
    </source>
</evidence>
<proteinExistence type="predicted"/>
<dbReference type="InterPro" id="IPR050430">
    <property type="entry name" value="Peptidase_S1"/>
</dbReference>
<evidence type="ECO:0000256" key="4">
    <source>
        <dbReference type="ARBA" id="ARBA00022825"/>
    </source>
</evidence>
<keyword evidence="2 7" id="KW-0732">Signal</keyword>